<evidence type="ECO:0000256" key="6">
    <source>
        <dbReference type="ARBA" id="ARBA00022771"/>
    </source>
</evidence>
<feature type="compositionally biased region" description="Basic residues" evidence="9">
    <location>
        <begin position="295"/>
        <end position="305"/>
    </location>
</feature>
<keyword evidence="11" id="KW-1185">Reference proteome</keyword>
<dbReference type="GO" id="GO:0008143">
    <property type="term" value="F:poly(A) binding"/>
    <property type="evidence" value="ECO:0007669"/>
    <property type="project" value="InterPro"/>
</dbReference>
<dbReference type="SMART" id="SM00356">
    <property type="entry name" value="ZnF_C3H1"/>
    <property type="match status" value="3"/>
</dbReference>
<dbReference type="PROSITE" id="PS50103">
    <property type="entry name" value="ZF_C3H1"/>
    <property type="match status" value="2"/>
</dbReference>
<dbReference type="Gene3D" id="4.10.1000.30">
    <property type="match status" value="1"/>
</dbReference>
<evidence type="ECO:0000313" key="10">
    <source>
        <dbReference type="EMBL" id="CAB3984143.1"/>
    </source>
</evidence>
<reference evidence="10" key="1">
    <citation type="submission" date="2020-04" db="EMBL/GenBank/DDBJ databases">
        <authorList>
            <person name="Alioto T."/>
            <person name="Alioto T."/>
            <person name="Gomez Garrido J."/>
        </authorList>
    </citation>
    <scope>NUCLEOTIDE SEQUENCE</scope>
    <source>
        <strain evidence="10">A484AB</strain>
    </source>
</reference>
<feature type="region of interest" description="Disordered" evidence="9">
    <location>
        <begin position="357"/>
        <end position="381"/>
    </location>
</feature>
<feature type="compositionally biased region" description="Basic and acidic residues" evidence="9">
    <location>
        <begin position="270"/>
        <end position="294"/>
    </location>
</feature>
<comment type="subcellular location">
    <subcellularLocation>
        <location evidence="1">Nucleus</location>
    </subcellularLocation>
</comment>
<dbReference type="InterPro" id="IPR002483">
    <property type="entry name" value="PWI_dom"/>
</dbReference>
<dbReference type="Pfam" id="PF14608">
    <property type="entry name" value="zf-CCCH_2"/>
    <property type="match status" value="5"/>
</dbReference>
<dbReference type="GO" id="GO:0005634">
    <property type="term" value="C:nucleus"/>
    <property type="evidence" value="ECO:0007669"/>
    <property type="project" value="UniProtKB-SubCell"/>
</dbReference>
<evidence type="ECO:0000256" key="4">
    <source>
        <dbReference type="ARBA" id="ARBA00022723"/>
    </source>
</evidence>
<evidence type="ECO:0000313" key="11">
    <source>
        <dbReference type="Proteomes" id="UP001152795"/>
    </source>
</evidence>
<feature type="region of interest" description="Disordered" evidence="9">
    <location>
        <begin position="117"/>
        <end position="179"/>
    </location>
</feature>
<dbReference type="AlphaFoldDB" id="A0A7D9HJS0"/>
<dbReference type="PANTHER" id="PTHR14738">
    <property type="entry name" value="ZINC FINGER CCCH DOMAIN-CONTAINING PROTEIN 14"/>
    <property type="match status" value="1"/>
</dbReference>
<dbReference type="Pfam" id="PF01480">
    <property type="entry name" value="PWI"/>
    <property type="match status" value="1"/>
</dbReference>
<keyword evidence="8" id="KW-0539">Nucleus</keyword>
<proteinExistence type="inferred from homology"/>
<dbReference type="InterPro" id="IPR040366">
    <property type="entry name" value="Nab2/ZC3H14"/>
</dbReference>
<evidence type="ECO:0000256" key="9">
    <source>
        <dbReference type="SAM" id="MobiDB-lite"/>
    </source>
</evidence>
<feature type="compositionally biased region" description="Basic and acidic residues" evidence="9">
    <location>
        <begin position="372"/>
        <end position="381"/>
    </location>
</feature>
<comment type="similarity">
    <text evidence="2">Belongs to the ZC3H14 family.</text>
</comment>
<dbReference type="Gene3D" id="4.10.1000.40">
    <property type="match status" value="1"/>
</dbReference>
<evidence type="ECO:0000256" key="5">
    <source>
        <dbReference type="ARBA" id="ARBA00022737"/>
    </source>
</evidence>
<evidence type="ECO:0000256" key="7">
    <source>
        <dbReference type="ARBA" id="ARBA00022833"/>
    </source>
</evidence>
<dbReference type="GO" id="GO:0008270">
    <property type="term" value="F:zinc ion binding"/>
    <property type="evidence" value="ECO:0007669"/>
    <property type="project" value="UniProtKB-KW"/>
</dbReference>
<keyword evidence="6" id="KW-0863">Zinc-finger</keyword>
<keyword evidence="4" id="KW-0479">Metal-binding</keyword>
<evidence type="ECO:0000256" key="3">
    <source>
        <dbReference type="ARBA" id="ARBA00015071"/>
    </source>
</evidence>
<evidence type="ECO:0000256" key="2">
    <source>
        <dbReference type="ARBA" id="ARBA00008423"/>
    </source>
</evidence>
<keyword evidence="5" id="KW-0677">Repeat</keyword>
<organism evidence="10 11">
    <name type="scientific">Paramuricea clavata</name>
    <name type="common">Red gorgonian</name>
    <name type="synonym">Violescent sea-whip</name>
    <dbReference type="NCBI Taxonomy" id="317549"/>
    <lineage>
        <taxon>Eukaryota</taxon>
        <taxon>Metazoa</taxon>
        <taxon>Cnidaria</taxon>
        <taxon>Anthozoa</taxon>
        <taxon>Octocorallia</taxon>
        <taxon>Malacalcyonacea</taxon>
        <taxon>Plexauridae</taxon>
        <taxon>Paramuricea</taxon>
    </lineage>
</organism>
<keyword evidence="7" id="KW-0862">Zinc</keyword>
<dbReference type="InterPro" id="IPR000571">
    <property type="entry name" value="Znf_CCCH"/>
</dbReference>
<feature type="compositionally biased region" description="Basic and acidic residues" evidence="9">
    <location>
        <begin position="323"/>
        <end position="334"/>
    </location>
</feature>
<dbReference type="GO" id="GO:0005737">
    <property type="term" value="C:cytoplasm"/>
    <property type="evidence" value="ECO:0007669"/>
    <property type="project" value="TreeGrafter"/>
</dbReference>
<gene>
    <name evidence="10" type="ORF">PACLA_8A067464</name>
</gene>
<protein>
    <recommendedName>
        <fullName evidence="3">Zinc finger CCCH domain-containing protein 14</fullName>
    </recommendedName>
</protein>
<dbReference type="OrthoDB" id="5589010at2759"/>
<sequence length="605" mass="69080">MEIGTEISQKVKTAIKTKLVEFGSYVDDELPDYIMVMIANKRSQIQMIEDLNLFLGENSKLFCDWLHDLLLKLQEVTEGAFEVKVPLKRKSTETKPVAKTDENEALKISKLSRNPSPIRIISDTDVNKKEESSQENTSDGKIRNAKQERPEKHHRQEEEHSGTIQSTITMQKRPTLSPSKQANPILLKKAMHAAQVSTDSGEYNPEIPTSTKLPTISDAEAKIRKREQLMEEHKKLQRLKSQQEEETTAEPVLELQVAEDDDLFNTEEPTGVRDSRIVMEKSPERESKLETGKKEKNKKVKKSEKRKIDEGKEKSSSGSDDEEKGKDKERNVKTKEKRKKPKFIVTLEGVATKFEEKYEKEHSKRKRRRKSGQKDEVQPEINRDVPVMPVYPQFIHGVHQVPGMIPAHLNPIIPPPVHVLPPPPPTIITAPHVPVETTIQDVSEDVEFDDVDKGKETCRFWPQCKNGDECPFYHPDITCKHFPNCRYGKDCSYGHPPCKFGTRCTSTSCPYSHEEIEETESTENETTLCRYHPFCTRKNCPFLHPVDKPCRYGKNCTRSGCVFKHSVAPPPREQLKWVAPAPPKIHVSERKFAVKEASTTALPVQ</sequence>
<evidence type="ECO:0000256" key="1">
    <source>
        <dbReference type="ARBA" id="ARBA00004123"/>
    </source>
</evidence>
<feature type="region of interest" description="Disordered" evidence="9">
    <location>
        <begin position="233"/>
        <end position="338"/>
    </location>
</feature>
<dbReference type="GO" id="GO:0043488">
    <property type="term" value="P:regulation of mRNA stability"/>
    <property type="evidence" value="ECO:0007669"/>
    <property type="project" value="InterPro"/>
</dbReference>
<accession>A0A7D9HJS0</accession>
<feature type="compositionally biased region" description="Polar residues" evidence="9">
    <location>
        <begin position="162"/>
        <end position="179"/>
    </location>
</feature>
<feature type="compositionally biased region" description="Basic and acidic residues" evidence="9">
    <location>
        <begin position="306"/>
        <end position="315"/>
    </location>
</feature>
<feature type="compositionally biased region" description="Basic and acidic residues" evidence="9">
    <location>
        <begin position="125"/>
        <end position="161"/>
    </location>
</feature>
<dbReference type="Proteomes" id="UP001152795">
    <property type="component" value="Unassembled WGS sequence"/>
</dbReference>
<name>A0A7D9HJS0_PARCT</name>
<evidence type="ECO:0000256" key="8">
    <source>
        <dbReference type="ARBA" id="ARBA00023242"/>
    </source>
</evidence>
<dbReference type="EMBL" id="CACRXK020000702">
    <property type="protein sequence ID" value="CAB3984143.1"/>
    <property type="molecule type" value="Genomic_DNA"/>
</dbReference>
<comment type="caution">
    <text evidence="10">The sequence shown here is derived from an EMBL/GenBank/DDBJ whole genome shotgun (WGS) entry which is preliminary data.</text>
</comment>
<dbReference type="PANTHER" id="PTHR14738:SF29">
    <property type="entry name" value="ZINC FINGER CCCH DOMAIN-CONTAINING PROTEIN 14"/>
    <property type="match status" value="1"/>
</dbReference>
<dbReference type="Gene3D" id="1.20.1390.10">
    <property type="entry name" value="PWI domain"/>
    <property type="match status" value="1"/>
</dbReference>